<accession>A0AAV0EKU3</accession>
<keyword evidence="4" id="KW-1185">Reference proteome</keyword>
<evidence type="ECO:0000313" key="3">
    <source>
        <dbReference type="EMBL" id="CAH9124034.1"/>
    </source>
</evidence>
<dbReference type="Proteomes" id="UP001152523">
    <property type="component" value="Unassembled WGS sequence"/>
</dbReference>
<protein>
    <submittedName>
        <fullName evidence="3">Uncharacterized protein</fullName>
    </submittedName>
</protein>
<evidence type="ECO:0000313" key="2">
    <source>
        <dbReference type="EMBL" id="CAH9096524.1"/>
    </source>
</evidence>
<reference evidence="3" key="1">
    <citation type="submission" date="2022-07" db="EMBL/GenBank/DDBJ databases">
        <authorList>
            <person name="Macas J."/>
            <person name="Novak P."/>
            <person name="Neumann P."/>
        </authorList>
    </citation>
    <scope>NUCLEOTIDE SEQUENCE</scope>
</reference>
<evidence type="ECO:0000313" key="4">
    <source>
        <dbReference type="Proteomes" id="UP001152523"/>
    </source>
</evidence>
<dbReference type="EMBL" id="CAMAPF010000087">
    <property type="protein sequence ID" value="CAH9096524.1"/>
    <property type="molecule type" value="Genomic_DNA"/>
</dbReference>
<name>A0AAV0EKU3_9ASTE</name>
<dbReference type="EMBL" id="CAMAPF010000933">
    <property type="protein sequence ID" value="CAH9124034.1"/>
    <property type="molecule type" value="Genomic_DNA"/>
</dbReference>
<dbReference type="AlphaFoldDB" id="A0AAV0EKU3"/>
<evidence type="ECO:0000256" key="1">
    <source>
        <dbReference type="SAM" id="Coils"/>
    </source>
</evidence>
<feature type="coiled-coil region" evidence="1">
    <location>
        <begin position="143"/>
        <end position="233"/>
    </location>
</feature>
<gene>
    <name evidence="2" type="ORF">CEPIT_LOCUS13773</name>
    <name evidence="3" type="ORF">CEPIT_LOCUS25682</name>
</gene>
<keyword evidence="1" id="KW-0175">Coiled coil</keyword>
<sequence length="235" mass="26961">MSEPSSSPASTDRALESVESVYARAQSFLNSLPKKPLTSLSDDVSCEMQPLFKGHATFAKEIFDKLLSYPLDDLADPKRETTMMESLSILSDNLSLFTDGQAKKIMDLRASFPQIMHEWRDSIKVKESSEQICSTFEKTKSLLEDLVKREEEIKRKLKYLSDKEEELEAHLKVIESSRGQLKEEREEVSKQTKQVCSLAMEQARKVEAKKMDLDRANKKMDNLKSEFDATRHLFI</sequence>
<organism evidence="3 4">
    <name type="scientific">Cuscuta epithymum</name>
    <dbReference type="NCBI Taxonomy" id="186058"/>
    <lineage>
        <taxon>Eukaryota</taxon>
        <taxon>Viridiplantae</taxon>
        <taxon>Streptophyta</taxon>
        <taxon>Embryophyta</taxon>
        <taxon>Tracheophyta</taxon>
        <taxon>Spermatophyta</taxon>
        <taxon>Magnoliopsida</taxon>
        <taxon>eudicotyledons</taxon>
        <taxon>Gunneridae</taxon>
        <taxon>Pentapetalae</taxon>
        <taxon>asterids</taxon>
        <taxon>lamiids</taxon>
        <taxon>Solanales</taxon>
        <taxon>Convolvulaceae</taxon>
        <taxon>Cuscuteae</taxon>
        <taxon>Cuscuta</taxon>
        <taxon>Cuscuta subgen. Cuscuta</taxon>
    </lineage>
</organism>
<proteinExistence type="predicted"/>
<comment type="caution">
    <text evidence="3">The sequence shown here is derived from an EMBL/GenBank/DDBJ whole genome shotgun (WGS) entry which is preliminary data.</text>
</comment>